<dbReference type="EMBL" id="KI271586">
    <property type="protein sequence ID" value="ERL65504.1"/>
    <property type="molecule type" value="Genomic_DNA"/>
</dbReference>
<proteinExistence type="predicted"/>
<dbReference type="OrthoDB" id="9773841at2"/>
<dbReference type="eggNOG" id="COG1161">
    <property type="taxonomic scope" value="Bacteria"/>
</dbReference>
<accession>U4TMR4</accession>
<dbReference type="InterPro" id="IPR019988">
    <property type="entry name" value="GTP-bd_ribosome_bgen_YqeH"/>
</dbReference>
<dbReference type="STRING" id="1231336.L248_2577"/>
<dbReference type="GO" id="GO:0005525">
    <property type="term" value="F:GTP binding"/>
    <property type="evidence" value="ECO:0007669"/>
    <property type="project" value="InterPro"/>
</dbReference>
<dbReference type="InterPro" id="IPR006073">
    <property type="entry name" value="GTP-bd"/>
</dbReference>
<dbReference type="AlphaFoldDB" id="U4TMR4"/>
<gene>
    <name evidence="2" type="primary">yqeH</name>
    <name evidence="2" type="ORF">L248_2577</name>
</gene>
<name>U4TMR4_9LACO</name>
<dbReference type="HOGENOM" id="CLU_017878_0_2_9"/>
<dbReference type="RefSeq" id="WP_022529178.1">
    <property type="nucleotide sequence ID" value="NZ_KI271586.1"/>
</dbReference>
<dbReference type="PANTHER" id="PTHR46434">
    <property type="entry name" value="GENETIC INTERACTOR OF PROHIBITINS 3, MITOCHONDRIAL"/>
    <property type="match status" value="1"/>
</dbReference>
<organism evidence="2 3">
    <name type="scientific">Schleiferilactobacillus shenzhenensis LY-73</name>
    <dbReference type="NCBI Taxonomy" id="1231336"/>
    <lineage>
        <taxon>Bacteria</taxon>
        <taxon>Bacillati</taxon>
        <taxon>Bacillota</taxon>
        <taxon>Bacilli</taxon>
        <taxon>Lactobacillales</taxon>
        <taxon>Lactobacillaceae</taxon>
        <taxon>Schleiferilactobacillus</taxon>
    </lineage>
</organism>
<feature type="domain" description="CP-type G" evidence="1">
    <location>
        <begin position="71"/>
        <end position="235"/>
    </location>
</feature>
<dbReference type="InterPro" id="IPR048422">
    <property type="entry name" value="NOA1/YqeH-like_C"/>
</dbReference>
<evidence type="ECO:0000259" key="1">
    <source>
        <dbReference type="PROSITE" id="PS51721"/>
    </source>
</evidence>
<keyword evidence="3" id="KW-1185">Reference proteome</keyword>
<dbReference type="Proteomes" id="UP000030647">
    <property type="component" value="Unassembled WGS sequence"/>
</dbReference>
<evidence type="ECO:0000313" key="2">
    <source>
        <dbReference type="EMBL" id="ERL65504.1"/>
    </source>
</evidence>
<dbReference type="InterPro" id="IPR050896">
    <property type="entry name" value="Mito_lipid_metab_GTPase"/>
</dbReference>
<dbReference type="SUPFAM" id="SSF52540">
    <property type="entry name" value="P-loop containing nucleoside triphosphate hydrolases"/>
    <property type="match status" value="1"/>
</dbReference>
<dbReference type="Pfam" id="PF21516">
    <property type="entry name" value="YqeH-like_C"/>
    <property type="match status" value="1"/>
</dbReference>
<reference evidence="3" key="1">
    <citation type="journal article" date="2013" name="Genome Announc.">
        <title>Whole-Genome Sequencing of Lactobacillus shenzhenensis Strain LY-73T.</title>
        <authorList>
            <person name="Lin Z."/>
            <person name="Liu Z."/>
            <person name="Yang R."/>
            <person name="Zou Y."/>
            <person name="Wan D."/>
            <person name="Chen J."/>
            <person name="Guo M."/>
            <person name="Zhao J."/>
            <person name="Fang C."/>
            <person name="Yang R."/>
            <person name="Liu F."/>
        </authorList>
    </citation>
    <scope>NUCLEOTIDE SEQUENCE [LARGE SCALE GENOMIC DNA]</scope>
    <source>
        <strain evidence="3">LY-73</strain>
    </source>
</reference>
<dbReference type="PROSITE" id="PS51721">
    <property type="entry name" value="G_CP"/>
    <property type="match status" value="1"/>
</dbReference>
<dbReference type="PANTHER" id="PTHR46434:SF1">
    <property type="entry name" value="GENETIC INTERACTOR OF PROHIBITINS 3, MITOCHONDRIAL"/>
    <property type="match status" value="1"/>
</dbReference>
<dbReference type="InterPro" id="IPR030378">
    <property type="entry name" value="G_CP_dom"/>
</dbReference>
<dbReference type="Gene3D" id="3.40.50.300">
    <property type="entry name" value="P-loop containing nucleotide triphosphate hydrolases"/>
    <property type="match status" value="1"/>
</dbReference>
<protein>
    <submittedName>
        <fullName evidence="2">YqeH</fullName>
    </submittedName>
</protein>
<sequence length="380" mass="41607">MKEKNITTEDLYCIGCGAKLQTTDKTQAGFIPASALEKQLADGGEKLYCQRCFRLRHYNEITDVPVNANTFTQLLNALGAVDALIVNVVDVFDFSGSVIPGLHRFVGHNPVILVGNKADVLPHSVKRRRVTDWLRRQAHAVGLRPEAIQLVSAVKGWQIPELLALIEKERRGRDVYFVGTTNTGKSTLINAIIKETAGVQDLVTTSRFPGTTLDRIEIPLDDGQKLIDTPGIIQTQQIAHILSGKDLKLVSPQKEMRPRVFQLTAGQTLFLAGLARIDFVSGPAGSFTVYVDNELLVHRTKLSNADDFWMKHRGELLAPPSTAELADFPPMHQEEFTPPNRSDIVIAGLGWVNVPGHAVVTVHAPQGIGVGVRPSLIGND</sequence>
<evidence type="ECO:0000313" key="3">
    <source>
        <dbReference type="Proteomes" id="UP000030647"/>
    </source>
</evidence>
<dbReference type="NCBIfam" id="TIGR03597">
    <property type="entry name" value="GTPase_YqeH"/>
    <property type="match status" value="1"/>
</dbReference>
<dbReference type="Pfam" id="PF01926">
    <property type="entry name" value="MMR_HSR1"/>
    <property type="match status" value="1"/>
</dbReference>
<dbReference type="CDD" id="cd01855">
    <property type="entry name" value="YqeH"/>
    <property type="match status" value="1"/>
</dbReference>
<dbReference type="InterPro" id="IPR027417">
    <property type="entry name" value="P-loop_NTPase"/>
</dbReference>